<evidence type="ECO:0000313" key="2">
    <source>
        <dbReference type="Proteomes" id="UP000499080"/>
    </source>
</evidence>
<name>A0A4Y2HIK6_ARAVE</name>
<comment type="caution">
    <text evidence="1">The sequence shown here is derived from an EMBL/GenBank/DDBJ whole genome shotgun (WGS) entry which is preliminary data.</text>
</comment>
<dbReference type="Proteomes" id="UP000499080">
    <property type="component" value="Unassembled WGS sequence"/>
</dbReference>
<gene>
    <name evidence="1" type="ORF">AVEN_262591_1</name>
</gene>
<accession>A0A4Y2HIK6</accession>
<sequence>MDFMTTLPQLTHYWSIYLTLLQKVMKSFHPPIGGPECAFFCFCLNITLKPRTHDHINQISSAVRVVSNRGNRYIRCRSGACKGICGFPRCGGKKLKHQRCENEVT</sequence>
<proteinExistence type="predicted"/>
<evidence type="ECO:0000313" key="1">
    <source>
        <dbReference type="EMBL" id="GBM65100.1"/>
    </source>
</evidence>
<reference evidence="1 2" key="1">
    <citation type="journal article" date="2019" name="Sci. Rep.">
        <title>Orb-weaving spider Araneus ventricosus genome elucidates the spidroin gene catalogue.</title>
        <authorList>
            <person name="Kono N."/>
            <person name="Nakamura H."/>
            <person name="Ohtoshi R."/>
            <person name="Moran D.A.P."/>
            <person name="Shinohara A."/>
            <person name="Yoshida Y."/>
            <person name="Fujiwara M."/>
            <person name="Mori M."/>
            <person name="Tomita M."/>
            <person name="Arakawa K."/>
        </authorList>
    </citation>
    <scope>NUCLEOTIDE SEQUENCE [LARGE SCALE GENOMIC DNA]</scope>
</reference>
<dbReference type="AlphaFoldDB" id="A0A4Y2HIK6"/>
<dbReference type="EMBL" id="BGPR01001959">
    <property type="protein sequence ID" value="GBM65100.1"/>
    <property type="molecule type" value="Genomic_DNA"/>
</dbReference>
<keyword evidence="2" id="KW-1185">Reference proteome</keyword>
<protein>
    <submittedName>
        <fullName evidence="1">Uncharacterized protein</fullName>
    </submittedName>
</protein>
<organism evidence="1 2">
    <name type="scientific">Araneus ventricosus</name>
    <name type="common">Orbweaver spider</name>
    <name type="synonym">Epeira ventricosa</name>
    <dbReference type="NCBI Taxonomy" id="182803"/>
    <lineage>
        <taxon>Eukaryota</taxon>
        <taxon>Metazoa</taxon>
        <taxon>Ecdysozoa</taxon>
        <taxon>Arthropoda</taxon>
        <taxon>Chelicerata</taxon>
        <taxon>Arachnida</taxon>
        <taxon>Araneae</taxon>
        <taxon>Araneomorphae</taxon>
        <taxon>Entelegynae</taxon>
        <taxon>Araneoidea</taxon>
        <taxon>Araneidae</taxon>
        <taxon>Araneus</taxon>
    </lineage>
</organism>